<reference evidence="4" key="1">
    <citation type="submission" date="2015-07" db="EMBL/GenBank/DDBJ databases">
        <authorList>
            <person name="Teixeira M.M."/>
            <person name="Souza R.C."/>
            <person name="Almeida L.G."/>
            <person name="Vicente V.A."/>
            <person name="de Hoog S."/>
            <person name="Bocca A.L."/>
            <person name="de Almeida S.R."/>
            <person name="Vasconcelos A.T."/>
            <person name="Felipe M.S."/>
        </authorList>
    </citation>
    <scope>NUCLEOTIDE SEQUENCE [LARGE SCALE GENOMIC DNA]</scope>
    <source>
        <strain evidence="4">KSF</strain>
    </source>
</reference>
<proteinExistence type="predicted"/>
<feature type="region of interest" description="Disordered" evidence="1">
    <location>
        <begin position="1"/>
        <end position="69"/>
    </location>
</feature>
<dbReference type="EMBL" id="LGRB01000004">
    <property type="protein sequence ID" value="OCT54341.1"/>
    <property type="molecule type" value="Genomic_DNA"/>
</dbReference>
<dbReference type="Proteomes" id="UP000094526">
    <property type="component" value="Unassembled WGS sequence"/>
</dbReference>
<evidence type="ECO:0000313" key="4">
    <source>
        <dbReference type="Proteomes" id="UP000094526"/>
    </source>
</evidence>
<evidence type="ECO:0000259" key="2">
    <source>
        <dbReference type="Pfam" id="PF24494"/>
    </source>
</evidence>
<accession>A0A1C1D0W7</accession>
<feature type="domain" description="DUF7587" evidence="2">
    <location>
        <begin position="102"/>
        <end position="192"/>
    </location>
</feature>
<dbReference type="Pfam" id="PF24494">
    <property type="entry name" value="DUF7587"/>
    <property type="match status" value="1"/>
</dbReference>
<dbReference type="AlphaFoldDB" id="A0A1C1D0W7"/>
<sequence length="247" mass="28072">MPAQKTAWLKSELRARQDEWGPDSGTDFDSDSDPDSMTDSSASLSVSTDSCSRGSWAPRSDSDSEDEVTMRLDENDFSATATRMNPRLSLRFNNQGKFVRKRPRLLFRAFEPSHGLRARRFLSTSTRITPPPGYTTEEFRNLARRHLCEDKTFASPFLSLTQSPARALSIIATDNRIQRELLIVDYNDLEEKIEQTYGEGHGLWLVPDVYGAHKLNNLTRIHDDRSSRSERRNQKDYTGTGEASCES</sequence>
<organism evidence="3 4">
    <name type="scientific">Cladophialophora carrionii</name>
    <dbReference type="NCBI Taxonomy" id="86049"/>
    <lineage>
        <taxon>Eukaryota</taxon>
        <taxon>Fungi</taxon>
        <taxon>Dikarya</taxon>
        <taxon>Ascomycota</taxon>
        <taxon>Pezizomycotina</taxon>
        <taxon>Eurotiomycetes</taxon>
        <taxon>Chaetothyriomycetidae</taxon>
        <taxon>Chaetothyriales</taxon>
        <taxon>Herpotrichiellaceae</taxon>
        <taxon>Cladophialophora</taxon>
    </lineage>
</organism>
<dbReference type="VEuPathDB" id="FungiDB:CLCR_00937"/>
<feature type="compositionally biased region" description="Basic and acidic residues" evidence="1">
    <location>
        <begin position="221"/>
        <end position="235"/>
    </location>
</feature>
<feature type="compositionally biased region" description="Low complexity" evidence="1">
    <location>
        <begin position="37"/>
        <end position="52"/>
    </location>
</feature>
<keyword evidence="4" id="KW-1185">Reference proteome</keyword>
<feature type="region of interest" description="Disordered" evidence="1">
    <location>
        <begin position="221"/>
        <end position="247"/>
    </location>
</feature>
<name>A0A1C1D0W7_9EURO</name>
<comment type="caution">
    <text evidence="3">The sequence shown here is derived from an EMBL/GenBank/DDBJ whole genome shotgun (WGS) entry which is preliminary data.</text>
</comment>
<evidence type="ECO:0000256" key="1">
    <source>
        <dbReference type="SAM" id="MobiDB-lite"/>
    </source>
</evidence>
<gene>
    <name evidence="3" type="ORF">CLCR_00937</name>
</gene>
<protein>
    <recommendedName>
        <fullName evidence="2">DUF7587 domain-containing protein</fullName>
    </recommendedName>
</protein>
<dbReference type="OrthoDB" id="4121281at2759"/>
<evidence type="ECO:0000313" key="3">
    <source>
        <dbReference type="EMBL" id="OCT54341.1"/>
    </source>
</evidence>
<dbReference type="InterPro" id="IPR056009">
    <property type="entry name" value="DUF7587"/>
</dbReference>
<feature type="compositionally biased region" description="Acidic residues" evidence="1">
    <location>
        <begin position="26"/>
        <end position="36"/>
    </location>
</feature>